<accession>A0A5E7C8M4</accession>
<dbReference type="RefSeq" id="WP_150641988.1">
    <property type="nucleotide sequence ID" value="NZ_CABVHQ010000015.1"/>
</dbReference>
<dbReference type="AlphaFoldDB" id="A0A5E7C8M4"/>
<name>A0A5E7C8M4_PSEFL</name>
<dbReference type="EMBL" id="CABVHQ010000015">
    <property type="protein sequence ID" value="VVN92313.1"/>
    <property type="molecule type" value="Genomic_DNA"/>
</dbReference>
<reference evidence="1 2" key="1">
    <citation type="submission" date="2019-09" db="EMBL/GenBank/DDBJ databases">
        <authorList>
            <person name="Chandra G."/>
            <person name="Truman W A."/>
        </authorList>
    </citation>
    <scope>NUCLEOTIDE SEQUENCE [LARGE SCALE GENOMIC DNA]</scope>
    <source>
        <strain evidence="1">PS691</strain>
    </source>
</reference>
<organism evidence="1 2">
    <name type="scientific">Pseudomonas fluorescens</name>
    <dbReference type="NCBI Taxonomy" id="294"/>
    <lineage>
        <taxon>Bacteria</taxon>
        <taxon>Pseudomonadati</taxon>
        <taxon>Pseudomonadota</taxon>
        <taxon>Gammaproteobacteria</taxon>
        <taxon>Pseudomonadales</taxon>
        <taxon>Pseudomonadaceae</taxon>
        <taxon>Pseudomonas</taxon>
    </lineage>
</organism>
<dbReference type="OrthoDB" id="6937788at2"/>
<gene>
    <name evidence="1" type="ORF">PS691_01964</name>
</gene>
<evidence type="ECO:0000313" key="1">
    <source>
        <dbReference type="EMBL" id="VVN92313.1"/>
    </source>
</evidence>
<proteinExistence type="predicted"/>
<evidence type="ECO:0000313" key="2">
    <source>
        <dbReference type="Proteomes" id="UP000337909"/>
    </source>
</evidence>
<dbReference type="InterPro" id="IPR049810">
    <property type="entry name" value="S6_alt_immun-like"/>
</dbReference>
<sequence length="79" mass="8602">MYIRITGFFPEPDEDDSLQYKQVIQKDLEPSVLEIMGWSSLEDGLGGESELTAEQAKLIAGVLGESAIEGLTLFIGSHS</sequence>
<protein>
    <submittedName>
        <fullName evidence="1">Uncharacterized protein</fullName>
    </submittedName>
</protein>
<dbReference type="Proteomes" id="UP000337909">
    <property type="component" value="Unassembled WGS sequence"/>
</dbReference>
<dbReference type="NCBIfam" id="NF040643">
    <property type="entry name" value="S6_alt_immun"/>
    <property type="match status" value="1"/>
</dbReference>